<dbReference type="OrthoDB" id="9989343at2759"/>
<dbReference type="Proteomes" id="UP000663860">
    <property type="component" value="Unassembled WGS sequence"/>
</dbReference>
<proteinExistence type="predicted"/>
<gene>
    <name evidence="2" type="ORF">BJG266_LOCUS5211</name>
    <name evidence="6" type="ORF">IZO911_LOCUS28807</name>
    <name evidence="4" type="ORF">JYZ213_LOCUS24110</name>
    <name evidence="10" type="ORF">KXQ929_LOCUS29419</name>
    <name evidence="9" type="ORF">OKA104_LOCUS24244</name>
    <name evidence="8" type="ORF">OXD698_LOCUS21036</name>
    <name evidence="5" type="ORF">QVE165_LOCUS25055</name>
    <name evidence="7" type="ORF">QVE165_LOCUS27876</name>
    <name evidence="3" type="ORF">VCS650_LOCUS18442</name>
</gene>
<name>A0A813STM6_9BILA</name>
<dbReference type="Proteomes" id="UP000663844">
    <property type="component" value="Unassembled WGS sequence"/>
</dbReference>
<dbReference type="EMBL" id="CAJOBB010003044">
    <property type="protein sequence ID" value="CAF4016726.1"/>
    <property type="molecule type" value="Genomic_DNA"/>
</dbReference>
<evidence type="ECO:0000313" key="5">
    <source>
        <dbReference type="EMBL" id="CAF1187600.1"/>
    </source>
</evidence>
<keyword evidence="11" id="KW-1185">Reference proteome</keyword>
<dbReference type="Proteomes" id="UP000663891">
    <property type="component" value="Unassembled WGS sequence"/>
</dbReference>
<evidence type="ECO:0000313" key="7">
    <source>
        <dbReference type="EMBL" id="CAF1239200.1"/>
    </source>
</evidence>
<dbReference type="EMBL" id="CAJNOG010000292">
    <property type="protein sequence ID" value="CAF1151149.1"/>
    <property type="molecule type" value="Genomic_DNA"/>
</dbReference>
<organism evidence="2 12">
    <name type="scientific">Adineta steineri</name>
    <dbReference type="NCBI Taxonomy" id="433720"/>
    <lineage>
        <taxon>Eukaryota</taxon>
        <taxon>Metazoa</taxon>
        <taxon>Spiralia</taxon>
        <taxon>Gnathifera</taxon>
        <taxon>Rotifera</taxon>
        <taxon>Eurotatoria</taxon>
        <taxon>Bdelloidea</taxon>
        <taxon>Adinetida</taxon>
        <taxon>Adinetidae</taxon>
        <taxon>Adineta</taxon>
    </lineage>
</organism>
<dbReference type="Proteomes" id="UP000663881">
    <property type="component" value="Unassembled WGS sequence"/>
</dbReference>
<comment type="caution">
    <text evidence="2">The sequence shown here is derived from an EMBL/GenBank/DDBJ whole genome shotgun (WGS) entry which is preliminary data.</text>
</comment>
<evidence type="ECO:0000313" key="2">
    <source>
        <dbReference type="EMBL" id="CAF0801184.1"/>
    </source>
</evidence>
<dbReference type="Proteomes" id="UP000663845">
    <property type="component" value="Unassembled WGS sequence"/>
</dbReference>
<reference evidence="2" key="1">
    <citation type="submission" date="2021-02" db="EMBL/GenBank/DDBJ databases">
        <authorList>
            <person name="Nowell W R."/>
        </authorList>
    </citation>
    <scope>NUCLEOTIDE SEQUENCE</scope>
</reference>
<evidence type="ECO:0000313" key="10">
    <source>
        <dbReference type="EMBL" id="CAF4016726.1"/>
    </source>
</evidence>
<dbReference type="Proteomes" id="UP000663868">
    <property type="component" value="Unassembled WGS sequence"/>
</dbReference>
<accession>A0A813STM6</accession>
<evidence type="ECO:0000313" key="6">
    <source>
        <dbReference type="EMBL" id="CAF1204398.1"/>
    </source>
</evidence>
<evidence type="ECO:0000313" key="8">
    <source>
        <dbReference type="EMBL" id="CAF3846861.1"/>
    </source>
</evidence>
<evidence type="ECO:0000313" key="4">
    <source>
        <dbReference type="EMBL" id="CAF1151149.1"/>
    </source>
</evidence>
<dbReference type="EMBL" id="CAJOAZ010001707">
    <property type="protein sequence ID" value="CAF3846861.1"/>
    <property type="molecule type" value="Genomic_DNA"/>
</dbReference>
<feature type="chain" id="PRO_5036222979" evidence="1">
    <location>
        <begin position="24"/>
        <end position="109"/>
    </location>
</feature>
<dbReference type="EMBL" id="CAJNOM010000214">
    <property type="protein sequence ID" value="CAF1239200.1"/>
    <property type="molecule type" value="Genomic_DNA"/>
</dbReference>
<dbReference type="AlphaFoldDB" id="A0A813STM6"/>
<sequence length="109" mass="12814">MNIQLSTLFCICIGLAIPLLVLSTSRHQENEYIKDDIDNDIDRFSKLNYQRQPIHSIINDHYFIKRGVDFEQILRPCNQMPASGRGHEYSDCVRSRMLLMGKRKRRETS</sequence>
<keyword evidence="1" id="KW-0732">Signal</keyword>
<dbReference type="EMBL" id="CAJNOE010000414">
    <property type="protein sequence ID" value="CAF1204398.1"/>
    <property type="molecule type" value="Genomic_DNA"/>
</dbReference>
<dbReference type="Proteomes" id="UP000663877">
    <property type="component" value="Unassembled WGS sequence"/>
</dbReference>
<evidence type="ECO:0000313" key="11">
    <source>
        <dbReference type="Proteomes" id="UP000663832"/>
    </source>
</evidence>
<evidence type="ECO:0000256" key="1">
    <source>
        <dbReference type="SAM" id="SignalP"/>
    </source>
</evidence>
<dbReference type="EMBL" id="CAJNOI010000013">
    <property type="protein sequence ID" value="CAF0801184.1"/>
    <property type="molecule type" value="Genomic_DNA"/>
</dbReference>
<evidence type="ECO:0000313" key="12">
    <source>
        <dbReference type="Proteomes" id="UP000663877"/>
    </source>
</evidence>
<dbReference type="Proteomes" id="UP000663832">
    <property type="component" value="Unassembled WGS sequence"/>
</dbReference>
<evidence type="ECO:0000313" key="9">
    <source>
        <dbReference type="EMBL" id="CAF3902081.1"/>
    </source>
</evidence>
<dbReference type="EMBL" id="CAJOAY010001917">
    <property type="protein sequence ID" value="CAF3902081.1"/>
    <property type="molecule type" value="Genomic_DNA"/>
</dbReference>
<protein>
    <submittedName>
        <fullName evidence="2">Uncharacterized protein</fullName>
    </submittedName>
</protein>
<feature type="signal peptide" evidence="1">
    <location>
        <begin position="1"/>
        <end position="23"/>
    </location>
</feature>
<evidence type="ECO:0000313" key="3">
    <source>
        <dbReference type="EMBL" id="CAF1070265.1"/>
    </source>
</evidence>
<dbReference type="EMBL" id="CAJNON010000176">
    <property type="protein sequence ID" value="CAF1070265.1"/>
    <property type="molecule type" value="Genomic_DNA"/>
</dbReference>
<dbReference type="EMBL" id="CAJNOM010000179">
    <property type="protein sequence ID" value="CAF1187600.1"/>
    <property type="molecule type" value="Genomic_DNA"/>
</dbReference>